<accession>A0A1I7WR57</accession>
<dbReference type="FunFam" id="1.10.220.10:FF:000005">
    <property type="entry name" value="Annexin"/>
    <property type="match status" value="1"/>
</dbReference>
<dbReference type="InterPro" id="IPR037104">
    <property type="entry name" value="Annexin_sf"/>
</dbReference>
<dbReference type="Gene3D" id="1.10.220.10">
    <property type="entry name" value="Annexin"/>
    <property type="match status" value="1"/>
</dbReference>
<dbReference type="Proteomes" id="UP000095283">
    <property type="component" value="Unplaced"/>
</dbReference>
<dbReference type="PROSITE" id="PS00223">
    <property type="entry name" value="ANNEXIN_1"/>
    <property type="match status" value="1"/>
</dbReference>
<keyword evidence="3" id="KW-0041">Annexin</keyword>
<name>A0A1I7WR57_HETBA</name>
<dbReference type="PROSITE" id="PS51897">
    <property type="entry name" value="ANNEXIN_2"/>
    <property type="match status" value="1"/>
</dbReference>
<dbReference type="GO" id="GO:0012506">
    <property type="term" value="C:vesicle membrane"/>
    <property type="evidence" value="ECO:0007669"/>
    <property type="project" value="TreeGrafter"/>
</dbReference>
<sequence>MLKVFFFTYFYLNKKFEWYVSKVINEFYKFTFYFQGLGTKESVLIEIMTSRTNQQIVNISAVYKQLYNKDLERDLIGETSGSFKYIMLYLYHIYKDIILLLYIKDILYKNSLENMIKGDCSGSYKDGLIALVVGNVRPSYVILLRNKICTSNL</sequence>
<dbReference type="SUPFAM" id="SSF47874">
    <property type="entry name" value="Annexin"/>
    <property type="match status" value="1"/>
</dbReference>
<dbReference type="PANTHER" id="PTHR10502:SF102">
    <property type="entry name" value="ANNEXIN B11"/>
    <property type="match status" value="1"/>
</dbReference>
<dbReference type="GO" id="GO:0005634">
    <property type="term" value="C:nucleus"/>
    <property type="evidence" value="ECO:0007669"/>
    <property type="project" value="TreeGrafter"/>
</dbReference>
<evidence type="ECO:0000256" key="1">
    <source>
        <dbReference type="ARBA" id="ARBA00007831"/>
    </source>
</evidence>
<dbReference type="WBParaSite" id="Hba_07660">
    <property type="protein sequence ID" value="Hba_07660"/>
    <property type="gene ID" value="Hba_07660"/>
</dbReference>
<dbReference type="GO" id="GO:0005737">
    <property type="term" value="C:cytoplasm"/>
    <property type="evidence" value="ECO:0007669"/>
    <property type="project" value="TreeGrafter"/>
</dbReference>
<proteinExistence type="inferred from homology"/>
<evidence type="ECO:0000313" key="5">
    <source>
        <dbReference type="WBParaSite" id="Hba_07660"/>
    </source>
</evidence>
<dbReference type="GO" id="GO:0005886">
    <property type="term" value="C:plasma membrane"/>
    <property type="evidence" value="ECO:0007669"/>
    <property type="project" value="TreeGrafter"/>
</dbReference>
<dbReference type="GO" id="GO:0001786">
    <property type="term" value="F:phosphatidylserine binding"/>
    <property type="evidence" value="ECO:0007669"/>
    <property type="project" value="TreeGrafter"/>
</dbReference>
<evidence type="ECO:0000256" key="3">
    <source>
        <dbReference type="ARBA" id="ARBA00023216"/>
    </source>
</evidence>
<evidence type="ECO:0000256" key="2">
    <source>
        <dbReference type="ARBA" id="ARBA00022737"/>
    </source>
</evidence>
<keyword evidence="2" id="KW-0677">Repeat</keyword>
<comment type="similarity">
    <text evidence="1">Belongs to the annexin family.</text>
</comment>
<reference evidence="5" key="1">
    <citation type="submission" date="2016-11" db="UniProtKB">
        <authorList>
            <consortium name="WormBaseParasite"/>
        </authorList>
    </citation>
    <scope>IDENTIFICATION</scope>
</reference>
<organism evidence="4 5">
    <name type="scientific">Heterorhabditis bacteriophora</name>
    <name type="common">Entomopathogenic nematode worm</name>
    <dbReference type="NCBI Taxonomy" id="37862"/>
    <lineage>
        <taxon>Eukaryota</taxon>
        <taxon>Metazoa</taxon>
        <taxon>Ecdysozoa</taxon>
        <taxon>Nematoda</taxon>
        <taxon>Chromadorea</taxon>
        <taxon>Rhabditida</taxon>
        <taxon>Rhabditina</taxon>
        <taxon>Rhabditomorpha</taxon>
        <taxon>Strongyloidea</taxon>
        <taxon>Heterorhabditidae</taxon>
        <taxon>Heterorhabditis</taxon>
    </lineage>
</organism>
<dbReference type="Pfam" id="PF00191">
    <property type="entry name" value="Annexin"/>
    <property type="match status" value="1"/>
</dbReference>
<dbReference type="InterPro" id="IPR018502">
    <property type="entry name" value="Annexin_repeat"/>
</dbReference>
<dbReference type="SMART" id="SM00335">
    <property type="entry name" value="ANX"/>
    <property type="match status" value="1"/>
</dbReference>
<dbReference type="PANTHER" id="PTHR10502">
    <property type="entry name" value="ANNEXIN"/>
    <property type="match status" value="1"/>
</dbReference>
<protein>
    <submittedName>
        <fullName evidence="5">Annexin</fullName>
    </submittedName>
</protein>
<dbReference type="AlphaFoldDB" id="A0A1I7WR57"/>
<evidence type="ECO:0000313" key="4">
    <source>
        <dbReference type="Proteomes" id="UP000095283"/>
    </source>
</evidence>
<keyword evidence="4" id="KW-1185">Reference proteome</keyword>
<dbReference type="InterPro" id="IPR018252">
    <property type="entry name" value="Annexin_repeat_CS"/>
</dbReference>
<dbReference type="GO" id="GO:0005544">
    <property type="term" value="F:calcium-dependent phospholipid binding"/>
    <property type="evidence" value="ECO:0007669"/>
    <property type="project" value="InterPro"/>
</dbReference>
<dbReference type="GO" id="GO:0005509">
    <property type="term" value="F:calcium ion binding"/>
    <property type="evidence" value="ECO:0007669"/>
    <property type="project" value="InterPro"/>
</dbReference>